<evidence type="ECO:0008006" key="2">
    <source>
        <dbReference type="Google" id="ProtNLM"/>
    </source>
</evidence>
<dbReference type="SUPFAM" id="SSF53098">
    <property type="entry name" value="Ribonuclease H-like"/>
    <property type="match status" value="1"/>
</dbReference>
<proteinExistence type="predicted"/>
<name>A0A7G9Y795_9EURY</name>
<gene>
    <name evidence="1" type="ORF">HNHCPBFK_00009</name>
</gene>
<protein>
    <recommendedName>
        <fullName evidence="2">Transposase IS4-like domain-containing protein</fullName>
    </recommendedName>
</protein>
<dbReference type="AlphaFoldDB" id="A0A7G9Y795"/>
<accession>A0A7G9Y795</accession>
<dbReference type="InterPro" id="IPR012337">
    <property type="entry name" value="RNaseH-like_sf"/>
</dbReference>
<evidence type="ECO:0000313" key="1">
    <source>
        <dbReference type="EMBL" id="QNO43879.1"/>
    </source>
</evidence>
<sequence>MEKHHLDYILGVKKGDHAFLFDYVESAVEDGLTTEIEYKEMDTVYKFRFINQAPLNASNPDVLVNFLEYWETTPKKTLYFSWVTNIPVTEENVSEIMRGGRARWKIENETFNTLKNQGYHFEHNYGHGKENLSVVFAMLMMLAFLVDQAQQLACQLFQSVWEKLGSKRSLWEKIRSLFFGFKFDSMEDIFLALLYGFERDYPVILEDPPPS</sequence>
<organism evidence="1">
    <name type="scientific">Candidatus Methanogaster sp. ANME-2c ERB4</name>
    <dbReference type="NCBI Taxonomy" id="2759911"/>
    <lineage>
        <taxon>Archaea</taxon>
        <taxon>Methanobacteriati</taxon>
        <taxon>Methanobacteriota</taxon>
        <taxon>Stenosarchaea group</taxon>
        <taxon>Methanomicrobia</taxon>
        <taxon>Methanosarcinales</taxon>
        <taxon>ANME-2 cluster</taxon>
        <taxon>Candidatus Methanogasteraceae</taxon>
        <taxon>Candidatus Methanogaster</taxon>
    </lineage>
</organism>
<dbReference type="Gene3D" id="3.90.350.10">
    <property type="entry name" value="Transposase Inhibitor Protein From Tn5, Chain A, domain 1"/>
    <property type="match status" value="1"/>
</dbReference>
<dbReference type="EMBL" id="MT630874">
    <property type="protein sequence ID" value="QNO43879.1"/>
    <property type="molecule type" value="Genomic_DNA"/>
</dbReference>
<reference evidence="1" key="1">
    <citation type="submission" date="2020-06" db="EMBL/GenBank/DDBJ databases">
        <title>Unique genomic features of the anaerobic methanotrophic archaea.</title>
        <authorList>
            <person name="Chadwick G.L."/>
            <person name="Skennerton C.T."/>
            <person name="Laso-Perez R."/>
            <person name="Leu A.O."/>
            <person name="Speth D.R."/>
            <person name="Yu H."/>
            <person name="Morgan-Lang C."/>
            <person name="Hatzenpichler R."/>
            <person name="Goudeau D."/>
            <person name="Malmstrom R."/>
            <person name="Brazelton W.J."/>
            <person name="Woyke T."/>
            <person name="Hallam S.J."/>
            <person name="Tyson G.W."/>
            <person name="Wegener G."/>
            <person name="Boetius A."/>
            <person name="Orphan V."/>
        </authorList>
    </citation>
    <scope>NUCLEOTIDE SEQUENCE</scope>
</reference>